<protein>
    <submittedName>
        <fullName evidence="1">Uncharacterized protein</fullName>
    </submittedName>
</protein>
<reference evidence="1 2" key="1">
    <citation type="submission" date="2020-04" db="EMBL/GenBank/DDBJ databases">
        <title>Draft genome of Methanobacterium subterraneum isolated from animal feces.</title>
        <authorList>
            <person name="Ouboter H.T."/>
            <person name="Berger S."/>
            <person name="Gungor E."/>
            <person name="Jetten M.S.M."/>
            <person name="Welte C.U."/>
        </authorList>
    </citation>
    <scope>NUCLEOTIDE SEQUENCE [LARGE SCALE GENOMIC DNA]</scope>
    <source>
        <strain evidence="1">HO_2020</strain>
    </source>
</reference>
<dbReference type="RefSeq" id="WP_169032623.1">
    <property type="nucleotide sequence ID" value="NZ_JABBYL010000010.1"/>
</dbReference>
<sequence>MISEIYYSPVYCGVSKQLNLLDFNFKNSNIQCLERFLNKNSGLKENKLVKFIERTYYYVKIAISKYSNAFSNHLYSQHALFTILAMKIYTKSTYREIIDFIDVS</sequence>
<evidence type="ECO:0000313" key="1">
    <source>
        <dbReference type="EMBL" id="NMO08717.1"/>
    </source>
</evidence>
<feature type="non-terminal residue" evidence="1">
    <location>
        <position position="104"/>
    </location>
</feature>
<evidence type="ECO:0000313" key="2">
    <source>
        <dbReference type="Proteomes" id="UP000591058"/>
    </source>
</evidence>
<gene>
    <name evidence="1" type="ORF">HG719_02555</name>
</gene>
<organism evidence="1 2">
    <name type="scientific">Methanobacterium subterraneum</name>
    <dbReference type="NCBI Taxonomy" id="59277"/>
    <lineage>
        <taxon>Archaea</taxon>
        <taxon>Methanobacteriati</taxon>
        <taxon>Methanobacteriota</taxon>
        <taxon>Methanomada group</taxon>
        <taxon>Methanobacteria</taxon>
        <taxon>Methanobacteriales</taxon>
        <taxon>Methanobacteriaceae</taxon>
        <taxon>Methanobacterium</taxon>
    </lineage>
</organism>
<accession>A0A7K4DJT9</accession>
<comment type="caution">
    <text evidence="1">The sequence shown here is derived from an EMBL/GenBank/DDBJ whole genome shotgun (WGS) entry which is preliminary data.</text>
</comment>
<dbReference type="AlphaFoldDB" id="A0A7K4DJT9"/>
<dbReference type="EMBL" id="JABBYL010000010">
    <property type="protein sequence ID" value="NMO08717.1"/>
    <property type="molecule type" value="Genomic_DNA"/>
</dbReference>
<name>A0A7K4DJT9_9EURY</name>
<dbReference type="Proteomes" id="UP000591058">
    <property type="component" value="Unassembled WGS sequence"/>
</dbReference>
<proteinExistence type="predicted"/>